<evidence type="ECO:0000313" key="2">
    <source>
        <dbReference type="Proteomes" id="UP000594262"/>
    </source>
</evidence>
<keyword evidence="2" id="KW-1185">Reference proteome</keyword>
<protein>
    <submittedName>
        <fullName evidence="1">Uncharacterized protein</fullName>
    </submittedName>
</protein>
<sequence>IHRPNCRPPDIHPMNKCAKFQPNPTIFEVSSLPQSFSLVLAKNSSPVPKNQNFRKLEKTPPDIHLRNECAKFQPNPTIFEVSRLPQSFSLVLAKNSSPVPKIKIFKKWKKTPPDIHLRNECAKFQPNPTIFEVSRLPQSFSLVLAKNSSPGPKNQNF</sequence>
<dbReference type="EnsemblMetazoa" id="CLYHEMT008997.1">
    <property type="protein sequence ID" value="CLYHEMP008997.1"/>
    <property type="gene ID" value="CLYHEMG008997"/>
</dbReference>
<proteinExistence type="predicted"/>
<organism evidence="1 2">
    <name type="scientific">Clytia hemisphaerica</name>
    <dbReference type="NCBI Taxonomy" id="252671"/>
    <lineage>
        <taxon>Eukaryota</taxon>
        <taxon>Metazoa</taxon>
        <taxon>Cnidaria</taxon>
        <taxon>Hydrozoa</taxon>
        <taxon>Hydroidolina</taxon>
        <taxon>Leptothecata</taxon>
        <taxon>Obeliida</taxon>
        <taxon>Clytiidae</taxon>
        <taxon>Clytia</taxon>
    </lineage>
</organism>
<name>A0A7M5V7R9_9CNID</name>
<reference evidence="1" key="1">
    <citation type="submission" date="2021-01" db="UniProtKB">
        <authorList>
            <consortium name="EnsemblMetazoa"/>
        </authorList>
    </citation>
    <scope>IDENTIFICATION</scope>
</reference>
<dbReference type="AlphaFoldDB" id="A0A7M5V7R9"/>
<evidence type="ECO:0000313" key="1">
    <source>
        <dbReference type="EnsemblMetazoa" id="CLYHEMP008997.1"/>
    </source>
</evidence>
<accession>A0A7M5V7R9</accession>
<dbReference type="Proteomes" id="UP000594262">
    <property type="component" value="Unplaced"/>
</dbReference>